<keyword evidence="2" id="KW-1185">Reference proteome</keyword>
<name>A0A8T2SNS0_CERRI</name>
<dbReference type="Proteomes" id="UP000825935">
    <property type="component" value="Chromosome 18"/>
</dbReference>
<dbReference type="EMBL" id="CM035423">
    <property type="protein sequence ID" value="KAH7365611.1"/>
    <property type="molecule type" value="Genomic_DNA"/>
</dbReference>
<dbReference type="AlphaFoldDB" id="A0A8T2SNS0"/>
<organism evidence="1 2">
    <name type="scientific">Ceratopteris richardii</name>
    <name type="common">Triangle waterfern</name>
    <dbReference type="NCBI Taxonomy" id="49495"/>
    <lineage>
        <taxon>Eukaryota</taxon>
        <taxon>Viridiplantae</taxon>
        <taxon>Streptophyta</taxon>
        <taxon>Embryophyta</taxon>
        <taxon>Tracheophyta</taxon>
        <taxon>Polypodiopsida</taxon>
        <taxon>Polypodiidae</taxon>
        <taxon>Polypodiales</taxon>
        <taxon>Pteridineae</taxon>
        <taxon>Pteridaceae</taxon>
        <taxon>Parkerioideae</taxon>
        <taxon>Ceratopteris</taxon>
    </lineage>
</organism>
<gene>
    <name evidence="1" type="ORF">KP509_18G037400</name>
</gene>
<comment type="caution">
    <text evidence="1">The sequence shown here is derived from an EMBL/GenBank/DDBJ whole genome shotgun (WGS) entry which is preliminary data.</text>
</comment>
<evidence type="ECO:0000313" key="1">
    <source>
        <dbReference type="EMBL" id="KAH7365611.1"/>
    </source>
</evidence>
<sequence length="102" mass="11349">MKLVVRSCCGQYRARAGSLYFGNRSQVLQMPCLLLCTRGLHKLISLSGYTIAAIARDFVCIAWFKQQNRGFLSKSFWAANDQICGLHGYPLSSVPNPPVLPQ</sequence>
<proteinExistence type="predicted"/>
<reference evidence="1" key="1">
    <citation type="submission" date="2021-08" db="EMBL/GenBank/DDBJ databases">
        <title>WGS assembly of Ceratopteris richardii.</title>
        <authorList>
            <person name="Marchant D.B."/>
            <person name="Chen G."/>
            <person name="Jenkins J."/>
            <person name="Shu S."/>
            <person name="Leebens-Mack J."/>
            <person name="Grimwood J."/>
            <person name="Schmutz J."/>
            <person name="Soltis P."/>
            <person name="Soltis D."/>
            <person name="Chen Z.-H."/>
        </authorList>
    </citation>
    <scope>NUCLEOTIDE SEQUENCE</scope>
    <source>
        <strain evidence="1">Whitten #5841</strain>
        <tissue evidence="1">Leaf</tissue>
    </source>
</reference>
<accession>A0A8T2SNS0</accession>
<protein>
    <submittedName>
        <fullName evidence="1">Uncharacterized protein</fullName>
    </submittedName>
</protein>
<evidence type="ECO:0000313" key="2">
    <source>
        <dbReference type="Proteomes" id="UP000825935"/>
    </source>
</evidence>